<dbReference type="InterPro" id="IPR002586">
    <property type="entry name" value="CobQ/CobB/MinD/ParA_Nub-bd_dom"/>
</dbReference>
<dbReference type="CDD" id="cd02042">
    <property type="entry name" value="ParAB_family"/>
    <property type="match status" value="1"/>
</dbReference>
<dbReference type="PANTHER" id="PTHR13696">
    <property type="entry name" value="P-LOOP CONTAINING NUCLEOSIDE TRIPHOSPHATE HYDROLASE"/>
    <property type="match status" value="1"/>
</dbReference>
<dbReference type="PANTHER" id="PTHR13696:SF96">
    <property type="entry name" value="COBQ_COBB_MIND_PARA NUCLEOTIDE BINDING DOMAIN-CONTAINING PROTEIN"/>
    <property type="match status" value="1"/>
</dbReference>
<organism evidence="2 3">
    <name type="scientific">Solilutibacter pythonis</name>
    <dbReference type="NCBI Taxonomy" id="2483112"/>
    <lineage>
        <taxon>Bacteria</taxon>
        <taxon>Pseudomonadati</taxon>
        <taxon>Pseudomonadota</taxon>
        <taxon>Gammaproteobacteria</taxon>
        <taxon>Lysobacterales</taxon>
        <taxon>Lysobacteraceae</taxon>
        <taxon>Solilutibacter</taxon>
    </lineage>
</organism>
<dbReference type="RefSeq" id="WP_122101860.1">
    <property type="nucleotide sequence ID" value="NZ_RFLY01000012.1"/>
</dbReference>
<dbReference type="EMBL" id="RFLY01000012">
    <property type="protein sequence ID" value="RMH90936.1"/>
    <property type="molecule type" value="Genomic_DNA"/>
</dbReference>
<dbReference type="Gene3D" id="3.40.50.300">
    <property type="entry name" value="P-loop containing nucleotide triphosphate hydrolases"/>
    <property type="match status" value="1"/>
</dbReference>
<reference evidence="2 3" key="1">
    <citation type="submission" date="2018-10" db="EMBL/GenBank/DDBJ databases">
        <title>Proposal of Lysobacter pythonis sp. nov. isolated from royal pythons (Python regius).</title>
        <authorList>
            <person name="Hans-Juergen B."/>
            <person name="Huptas C."/>
            <person name="Sandra B."/>
            <person name="Igor L."/>
            <person name="Joachim S."/>
            <person name="Siegfried S."/>
            <person name="Mareike W."/>
            <person name="Peter K."/>
        </authorList>
    </citation>
    <scope>NUCLEOTIDE SEQUENCE [LARGE SCALE GENOMIC DNA]</scope>
    <source>
        <strain evidence="2 3">4284/11</strain>
    </source>
</reference>
<protein>
    <submittedName>
        <fullName evidence="2">ParA family protein</fullName>
    </submittedName>
</protein>
<dbReference type="OrthoDB" id="69313at2"/>
<name>A0A3M2HMJ9_9GAMM</name>
<evidence type="ECO:0000313" key="3">
    <source>
        <dbReference type="Proteomes" id="UP000275012"/>
    </source>
</evidence>
<dbReference type="SUPFAM" id="SSF52540">
    <property type="entry name" value="P-loop containing nucleoside triphosphate hydrolases"/>
    <property type="match status" value="1"/>
</dbReference>
<comment type="caution">
    <text evidence="2">The sequence shown here is derived from an EMBL/GenBank/DDBJ whole genome shotgun (WGS) entry which is preliminary data.</text>
</comment>
<gene>
    <name evidence="2" type="ORF">EBB59_09170</name>
</gene>
<feature type="domain" description="CobQ/CobB/MinD/ParA nucleotide binding" evidence="1">
    <location>
        <begin position="4"/>
        <end position="172"/>
    </location>
</feature>
<evidence type="ECO:0000259" key="1">
    <source>
        <dbReference type="Pfam" id="PF01656"/>
    </source>
</evidence>
<evidence type="ECO:0000313" key="2">
    <source>
        <dbReference type="EMBL" id="RMH90936.1"/>
    </source>
</evidence>
<dbReference type="AlphaFoldDB" id="A0A3M2HMJ9"/>
<sequence length="210" mass="22851">MKTILVASSKGGVGKTTVATHLAAQAACEGLNTVLVDADAQGSATRWAERRAALESAVLPIDGTRKAWAKRIPEDTRRVIVDAPAGAMPGDLDKFLDAAAAVVIPVPPSALDIEATVPFLNGLAKHPRMRKGELPVALVGNKLKPWTRTSQQAMEVLRGWGVPLVAELRDSQSYVLLTGLGRSLFDYETSAVRRHREDWTPLLRWLYRPR</sequence>
<dbReference type="InterPro" id="IPR027417">
    <property type="entry name" value="P-loop_NTPase"/>
</dbReference>
<dbReference type="Pfam" id="PF01656">
    <property type="entry name" value="CbiA"/>
    <property type="match status" value="1"/>
</dbReference>
<accession>A0A3M2HMJ9</accession>
<dbReference type="InterPro" id="IPR050678">
    <property type="entry name" value="DNA_Partitioning_ATPase"/>
</dbReference>
<proteinExistence type="predicted"/>
<keyword evidence="3" id="KW-1185">Reference proteome</keyword>
<dbReference type="Proteomes" id="UP000275012">
    <property type="component" value="Unassembled WGS sequence"/>
</dbReference>